<evidence type="ECO:0000313" key="2">
    <source>
        <dbReference type="Proteomes" id="UP000636110"/>
    </source>
</evidence>
<evidence type="ECO:0000313" key="1">
    <source>
        <dbReference type="EMBL" id="MBB2150533.1"/>
    </source>
</evidence>
<proteinExistence type="predicted"/>
<sequence>MDYGMVLISLKYYCKVLRDMVTFVKYNTMKRVNINDAEVEYTGIDAGGGSMWNYQNEPFTGILEEFYENGNLIAETECRNGYTYGLQTMYFENGQIEEEYYEKYNHFYGSFRLWTEDGILIRHFEFNPDGELISKIVGE</sequence>
<organism evidence="1 2">
    <name type="scientific">Pedobacter gandavensis</name>
    <dbReference type="NCBI Taxonomy" id="2679963"/>
    <lineage>
        <taxon>Bacteria</taxon>
        <taxon>Pseudomonadati</taxon>
        <taxon>Bacteroidota</taxon>
        <taxon>Sphingobacteriia</taxon>
        <taxon>Sphingobacteriales</taxon>
        <taxon>Sphingobacteriaceae</taxon>
        <taxon>Pedobacter</taxon>
    </lineage>
</organism>
<dbReference type="EMBL" id="WNXC01000006">
    <property type="protein sequence ID" value="MBB2150533.1"/>
    <property type="molecule type" value="Genomic_DNA"/>
</dbReference>
<keyword evidence="2" id="KW-1185">Reference proteome</keyword>
<protein>
    <recommendedName>
        <fullName evidence="3">Toxin-antitoxin system YwqK family antitoxin</fullName>
    </recommendedName>
</protein>
<evidence type="ECO:0008006" key="3">
    <source>
        <dbReference type="Google" id="ProtNLM"/>
    </source>
</evidence>
<accession>A0ABR6EZ22</accession>
<reference evidence="1 2" key="1">
    <citation type="submission" date="2019-11" db="EMBL/GenBank/DDBJ databases">
        <title>Description of Pedobacter sp. LMG 31462T.</title>
        <authorList>
            <person name="Carlier A."/>
            <person name="Qi S."/>
            <person name="Vandamme P."/>
        </authorList>
    </citation>
    <scope>NUCLEOTIDE SEQUENCE [LARGE SCALE GENOMIC DNA]</scope>
    <source>
        <strain evidence="1 2">LMG 31462</strain>
    </source>
</reference>
<dbReference type="SUPFAM" id="SSF82185">
    <property type="entry name" value="Histone H3 K4-specific methyltransferase SET7/9 N-terminal domain"/>
    <property type="match status" value="1"/>
</dbReference>
<dbReference type="Pfam" id="PF07661">
    <property type="entry name" value="MORN_2"/>
    <property type="match status" value="2"/>
</dbReference>
<name>A0ABR6EZ22_9SPHI</name>
<dbReference type="InterPro" id="IPR011652">
    <property type="entry name" value="MORN_2"/>
</dbReference>
<dbReference type="Proteomes" id="UP000636110">
    <property type="component" value="Unassembled WGS sequence"/>
</dbReference>
<dbReference type="Gene3D" id="2.20.110.10">
    <property type="entry name" value="Histone H3 K4-specific methyltransferase SET7/9 N-terminal domain"/>
    <property type="match status" value="1"/>
</dbReference>
<gene>
    <name evidence="1" type="ORF">GM920_16670</name>
</gene>
<comment type="caution">
    <text evidence="1">The sequence shown here is derived from an EMBL/GenBank/DDBJ whole genome shotgun (WGS) entry which is preliminary data.</text>
</comment>